<evidence type="ECO:0000256" key="1">
    <source>
        <dbReference type="ARBA" id="ARBA00022630"/>
    </source>
</evidence>
<dbReference type="PROSITE" id="PS00201">
    <property type="entry name" value="FLAVODOXIN"/>
    <property type="match status" value="1"/>
</dbReference>
<evidence type="ECO:0000313" key="10">
    <source>
        <dbReference type="Proteomes" id="UP000187280"/>
    </source>
</evidence>
<dbReference type="Pfam" id="PF12724">
    <property type="entry name" value="Flavodoxin_5"/>
    <property type="match status" value="1"/>
</dbReference>
<dbReference type="eggNOG" id="COG4635">
    <property type="taxonomic scope" value="Bacteria"/>
</dbReference>
<evidence type="ECO:0000256" key="4">
    <source>
        <dbReference type="ARBA" id="ARBA00023002"/>
    </source>
</evidence>
<evidence type="ECO:0000313" key="9">
    <source>
        <dbReference type="EMBL" id="SEA64633.1"/>
    </source>
</evidence>
<dbReference type="InterPro" id="IPR029039">
    <property type="entry name" value="Flavoprotein-like_sf"/>
</dbReference>
<dbReference type="GO" id="GO:0004729">
    <property type="term" value="F:oxygen-dependent protoporphyrinogen oxidase activity"/>
    <property type="evidence" value="ECO:0007669"/>
    <property type="project" value="InterPro"/>
</dbReference>
<protein>
    <recommendedName>
        <fullName evidence="7">Protoporphyrinogen IX dehydrogenase [quinone]</fullName>
        <ecNumber evidence="7">1.3.5.3</ecNumber>
    </recommendedName>
    <alternativeName>
        <fullName evidence="7">Protoporphyrinogen IX dehydrogenase [menaquinone]</fullName>
    </alternativeName>
    <alternativeName>
        <fullName evidence="7">Protoporphyrinogen IX dehydrogenase [ubiquinone]</fullName>
    </alternativeName>
    <alternativeName>
        <fullName evidence="7">Protoporphyrinogen oxidase</fullName>
        <shortName evidence="7">PPO</shortName>
    </alternativeName>
</protein>
<keyword evidence="5" id="KW-0472">Membrane</keyword>
<reference evidence="9 10" key="1">
    <citation type="submission" date="2016-10" db="EMBL/GenBank/DDBJ databases">
        <authorList>
            <person name="de Groot N.N."/>
        </authorList>
    </citation>
    <scope>NUCLEOTIDE SEQUENCE [LARGE SCALE GENOMIC DNA]</scope>
    <source>
        <strain evidence="9 10">ATCC 29281</strain>
    </source>
</reference>
<dbReference type="InterPro" id="IPR008254">
    <property type="entry name" value="Flavodoxin/NO_synth"/>
</dbReference>
<comment type="catalytic activity">
    <reaction evidence="7">
        <text>protoporphyrinogen IX + 3 a menaquinone = protoporphyrin IX + 3 a menaquinol</text>
        <dbReference type="Rhea" id="RHEA:27409"/>
        <dbReference type="Rhea" id="RHEA-COMP:9537"/>
        <dbReference type="Rhea" id="RHEA-COMP:9539"/>
        <dbReference type="ChEBI" id="CHEBI:16374"/>
        <dbReference type="ChEBI" id="CHEBI:18151"/>
        <dbReference type="ChEBI" id="CHEBI:57306"/>
        <dbReference type="ChEBI" id="CHEBI:57307"/>
        <dbReference type="EC" id="1.3.5.3"/>
    </reaction>
</comment>
<dbReference type="NCBIfam" id="NF008316">
    <property type="entry name" value="PRK11104.1"/>
    <property type="match status" value="1"/>
</dbReference>
<keyword evidence="6 7" id="KW-0627">Porphyrin biosynthesis</keyword>
<keyword evidence="10" id="KW-1185">Reference proteome</keyword>
<dbReference type="InterPro" id="IPR052200">
    <property type="entry name" value="Protoporphyrinogen_IX_DH"/>
</dbReference>
<dbReference type="GO" id="GO:0005886">
    <property type="term" value="C:plasma membrane"/>
    <property type="evidence" value="ECO:0007669"/>
    <property type="project" value="UniProtKB-SubCell"/>
</dbReference>
<dbReference type="RefSeq" id="WP_026743959.1">
    <property type="nucleotide sequence ID" value="NZ_FNQS01000006.1"/>
</dbReference>
<dbReference type="GO" id="GO:0006782">
    <property type="term" value="P:protoporphyrinogen IX biosynthetic process"/>
    <property type="evidence" value="ECO:0007669"/>
    <property type="project" value="UniProtKB-UniRule"/>
</dbReference>
<evidence type="ECO:0000256" key="3">
    <source>
        <dbReference type="ARBA" id="ARBA00022741"/>
    </source>
</evidence>
<dbReference type="EMBL" id="FNQS01000006">
    <property type="protein sequence ID" value="SEA64633.1"/>
    <property type="molecule type" value="Genomic_DNA"/>
</dbReference>
<name>A0A1H4CVY5_9GAMM</name>
<keyword evidence="7" id="KW-1003">Cell membrane</keyword>
<comment type="function">
    <text evidence="7">Catalyzes the 6-electron oxidation of protoporphyrinogen IX to form protoporphyrin IX; under anaerobic conditions uses menaquinone as an electron acceptor, under aerobic conditions uses ubiquinone as an electron acceptor.</text>
</comment>
<evidence type="ECO:0000259" key="8">
    <source>
        <dbReference type="PROSITE" id="PS50902"/>
    </source>
</evidence>
<dbReference type="HAMAP" id="MF_00853">
    <property type="entry name" value="HemG"/>
    <property type="match status" value="1"/>
</dbReference>
<comment type="catalytic activity">
    <reaction evidence="7">
        <text>protoporphyrinogen IX + 3 a quinone = protoporphyrin IX + 3 a quinol</text>
        <dbReference type="Rhea" id="RHEA:65032"/>
        <dbReference type="ChEBI" id="CHEBI:24646"/>
        <dbReference type="ChEBI" id="CHEBI:57306"/>
        <dbReference type="ChEBI" id="CHEBI:57307"/>
        <dbReference type="ChEBI" id="CHEBI:132124"/>
        <dbReference type="EC" id="1.3.5.3"/>
    </reaction>
</comment>
<comment type="similarity">
    <text evidence="7">Belongs to the HemG family.</text>
</comment>
<dbReference type="GeneID" id="97765022"/>
<keyword evidence="1 7" id="KW-0285">Flavoprotein</keyword>
<evidence type="ECO:0000256" key="5">
    <source>
        <dbReference type="ARBA" id="ARBA00023136"/>
    </source>
</evidence>
<dbReference type="GO" id="GO:0070819">
    <property type="term" value="F:menaquinone-dependent protoporphyrinogen oxidase activity"/>
    <property type="evidence" value="ECO:0007669"/>
    <property type="project" value="UniProtKB-UniRule"/>
</dbReference>
<evidence type="ECO:0000256" key="7">
    <source>
        <dbReference type="HAMAP-Rule" id="MF_00853"/>
    </source>
</evidence>
<keyword evidence="4 7" id="KW-0560">Oxidoreductase</keyword>
<accession>A0A1H4CVY5</accession>
<gene>
    <name evidence="7" type="primary">hemG</name>
    <name evidence="9" type="ORF">SAMN02982996_02150</name>
</gene>
<sequence length="180" mass="20660">MKALILFSSTDGQTEAIANVIADELKETQVCDVVNIDDADKVELTQYTKILLGASVRYGHFAPALDQFIQRNLALLQNKPSAFFSVNLTARKPEKSTVQTNAYTRKFLMRCPWKPDLGAVFAGALRYPRYRWFDRIMIQLIMRMTGGETDTSREIEYTDWHQVRDFAQQFGQLTLKKKAQ</sequence>
<evidence type="ECO:0000256" key="6">
    <source>
        <dbReference type="ARBA" id="ARBA00023244"/>
    </source>
</evidence>
<dbReference type="GO" id="GO:0009055">
    <property type="term" value="F:electron transfer activity"/>
    <property type="evidence" value="ECO:0007669"/>
    <property type="project" value="InterPro"/>
</dbReference>
<comment type="catalytic activity">
    <reaction evidence="7">
        <text>protoporphyrinogen IX + 3 a ubiquinone = protoporphyrin IX + 3 a ubiquinol</text>
        <dbReference type="Rhea" id="RHEA:63936"/>
        <dbReference type="Rhea" id="RHEA-COMP:9565"/>
        <dbReference type="Rhea" id="RHEA-COMP:9566"/>
        <dbReference type="ChEBI" id="CHEBI:16389"/>
        <dbReference type="ChEBI" id="CHEBI:17976"/>
        <dbReference type="ChEBI" id="CHEBI:57306"/>
        <dbReference type="ChEBI" id="CHEBI:57307"/>
    </reaction>
</comment>
<dbReference type="PROSITE" id="PS50902">
    <property type="entry name" value="FLAVODOXIN_LIKE"/>
    <property type="match status" value="1"/>
</dbReference>
<dbReference type="GO" id="GO:0010181">
    <property type="term" value="F:FMN binding"/>
    <property type="evidence" value="ECO:0007669"/>
    <property type="project" value="UniProtKB-UniRule"/>
</dbReference>
<dbReference type="InterPro" id="IPR001226">
    <property type="entry name" value="Flavodoxin_CS"/>
</dbReference>
<dbReference type="SUPFAM" id="SSF52218">
    <property type="entry name" value="Flavoproteins"/>
    <property type="match status" value="1"/>
</dbReference>
<dbReference type="STRING" id="71657.SAMN02982996_02150"/>
<proteinExistence type="inferred from homology"/>
<dbReference type="Gene3D" id="3.40.50.360">
    <property type="match status" value="1"/>
</dbReference>
<dbReference type="UniPathway" id="UPA00251">
    <property type="reaction ID" value="UER00324"/>
</dbReference>
<organism evidence="9 10">
    <name type="scientific">Lonsdalea quercina</name>
    <dbReference type="NCBI Taxonomy" id="71657"/>
    <lineage>
        <taxon>Bacteria</taxon>
        <taxon>Pseudomonadati</taxon>
        <taxon>Pseudomonadota</taxon>
        <taxon>Gammaproteobacteria</taxon>
        <taxon>Enterobacterales</taxon>
        <taxon>Pectobacteriaceae</taxon>
        <taxon>Lonsdalea</taxon>
    </lineage>
</organism>
<keyword evidence="3 7" id="KW-0547">Nucleotide-binding</keyword>
<dbReference type="Proteomes" id="UP000187280">
    <property type="component" value="Unassembled WGS sequence"/>
</dbReference>
<dbReference type="InterPro" id="IPR026816">
    <property type="entry name" value="Flavodoxin_dom"/>
</dbReference>
<dbReference type="InterPro" id="IPR044264">
    <property type="entry name" value="HemG"/>
</dbReference>
<dbReference type="EC" id="1.3.5.3" evidence="7"/>
<feature type="domain" description="Flavodoxin-like" evidence="8">
    <location>
        <begin position="3"/>
        <end position="171"/>
    </location>
</feature>
<keyword evidence="2 7" id="KW-0288">FMN</keyword>
<dbReference type="AlphaFoldDB" id="A0A1H4CVY5"/>
<comment type="cofactor">
    <cofactor evidence="7">
        <name>FMN</name>
        <dbReference type="ChEBI" id="CHEBI:58210"/>
    </cofactor>
    <text evidence="7">Binds 1 FMN non-covalently per subunit.</text>
</comment>
<comment type="subcellular location">
    <subcellularLocation>
        <location evidence="7">Cell membrane</location>
        <topology evidence="7">Peripheral membrane protein</topology>
    </subcellularLocation>
</comment>
<dbReference type="PANTHER" id="PTHR38030:SF2">
    <property type="entry name" value="PROTOPORPHYRINOGEN IX DEHYDROGENASE [QUINONE]"/>
    <property type="match status" value="1"/>
</dbReference>
<evidence type="ECO:0000256" key="2">
    <source>
        <dbReference type="ARBA" id="ARBA00022643"/>
    </source>
</evidence>
<comment type="pathway">
    <text evidence="7">Porphyrin-containing compound metabolism; protoporphyrin-IX biosynthesis; protoporphyrin-IX from protoporphyrinogen-IX: step 1/1.</text>
</comment>
<dbReference type="PANTHER" id="PTHR38030">
    <property type="entry name" value="PROTOPORPHYRINOGEN IX DEHYDROGENASE [MENAQUINONE]"/>
    <property type="match status" value="1"/>
</dbReference>